<keyword evidence="3 6" id="KW-1133">Transmembrane helix</keyword>
<dbReference type="GO" id="GO:0016020">
    <property type="term" value="C:membrane"/>
    <property type="evidence" value="ECO:0007669"/>
    <property type="project" value="UniProtKB-SubCell"/>
</dbReference>
<evidence type="ECO:0000256" key="1">
    <source>
        <dbReference type="ARBA" id="ARBA00004167"/>
    </source>
</evidence>
<name>A0A8K0RL73_9PLEO</name>
<feature type="compositionally biased region" description="Polar residues" evidence="5">
    <location>
        <begin position="357"/>
        <end position="367"/>
    </location>
</feature>
<sequence>MEISRHLRFRTLIACLAILFGSGFAQRPTNASVCDFYAQARYGANTSETQLKWIQNVICLAFEGGTKLNNVSTEITGILRPGKFNNINIDLQQYFNGSRASTNVNNAPIGINWLDQGGTTPLAAFLAGESEKLVLAETSNQYHLFSNFFVAFARAFGCTQPPKPLPNTNGPVQLAYAHKFMNLEYHQLGYFINHIALAAAHFGVSTQDADTFRTSLNSRYNTRCAPAVSFNPSSPAMLLSLCQNPTCPLAVPVSDCAAYNNLTATGATNSNPTTVTSIATKLETPSATGATTSQTSAAAAASNSSDKLSTGGIAGVAVGGAAILLIAIIALFYFRRKRKTSSRADPEPAAPPAAAWDQQNYGGSTAHHSVVMSPKNPHESYYSNGHPPSEMGTSRYPTHASSPSSPEPALHQGQGYRPHSGRPSEAWSPPPVEIGIARGQTPAPQYAARQEEQWRGNGTPVQEQEGYGQRNGEQYGQQHVEQHGQQHGEQYSEQYSQQHGQQHWGGNR</sequence>
<dbReference type="EMBL" id="JAGMVJ010000001">
    <property type="protein sequence ID" value="KAH7095396.1"/>
    <property type="molecule type" value="Genomic_DNA"/>
</dbReference>
<organism evidence="8 9">
    <name type="scientific">Paraphoma chrysanthemicola</name>
    <dbReference type="NCBI Taxonomy" id="798071"/>
    <lineage>
        <taxon>Eukaryota</taxon>
        <taxon>Fungi</taxon>
        <taxon>Dikarya</taxon>
        <taxon>Ascomycota</taxon>
        <taxon>Pezizomycotina</taxon>
        <taxon>Dothideomycetes</taxon>
        <taxon>Pleosporomycetidae</taxon>
        <taxon>Pleosporales</taxon>
        <taxon>Pleosporineae</taxon>
        <taxon>Phaeosphaeriaceae</taxon>
        <taxon>Paraphoma</taxon>
    </lineage>
</organism>
<protein>
    <submittedName>
        <fullName evidence="8">Uncharacterized protein</fullName>
    </submittedName>
</protein>
<evidence type="ECO:0000256" key="5">
    <source>
        <dbReference type="SAM" id="MobiDB-lite"/>
    </source>
</evidence>
<feature type="compositionally biased region" description="Polar residues" evidence="5">
    <location>
        <begin position="391"/>
        <end position="404"/>
    </location>
</feature>
<evidence type="ECO:0000256" key="7">
    <source>
        <dbReference type="SAM" id="SignalP"/>
    </source>
</evidence>
<accession>A0A8K0RL73</accession>
<dbReference type="PANTHER" id="PTHR15549">
    <property type="entry name" value="PAIRED IMMUNOGLOBULIN-LIKE TYPE 2 RECEPTOR"/>
    <property type="match status" value="1"/>
</dbReference>
<reference evidence="8" key="1">
    <citation type="journal article" date="2021" name="Nat. Commun.">
        <title>Genetic determinants of endophytism in the Arabidopsis root mycobiome.</title>
        <authorList>
            <person name="Mesny F."/>
            <person name="Miyauchi S."/>
            <person name="Thiergart T."/>
            <person name="Pickel B."/>
            <person name="Atanasova L."/>
            <person name="Karlsson M."/>
            <person name="Huettel B."/>
            <person name="Barry K.W."/>
            <person name="Haridas S."/>
            <person name="Chen C."/>
            <person name="Bauer D."/>
            <person name="Andreopoulos W."/>
            <person name="Pangilinan J."/>
            <person name="LaButti K."/>
            <person name="Riley R."/>
            <person name="Lipzen A."/>
            <person name="Clum A."/>
            <person name="Drula E."/>
            <person name="Henrissat B."/>
            <person name="Kohler A."/>
            <person name="Grigoriev I.V."/>
            <person name="Martin F.M."/>
            <person name="Hacquard S."/>
        </authorList>
    </citation>
    <scope>NUCLEOTIDE SEQUENCE</scope>
    <source>
        <strain evidence="8">MPI-SDFR-AT-0120</strain>
    </source>
</reference>
<feature type="chain" id="PRO_5035457095" evidence="7">
    <location>
        <begin position="26"/>
        <end position="508"/>
    </location>
</feature>
<proteinExistence type="predicted"/>
<comment type="caution">
    <text evidence="8">The sequence shown here is derived from an EMBL/GenBank/DDBJ whole genome shotgun (WGS) entry which is preliminary data.</text>
</comment>
<gene>
    <name evidence="8" type="ORF">FB567DRAFT_29510</name>
</gene>
<feature type="transmembrane region" description="Helical" evidence="6">
    <location>
        <begin position="312"/>
        <end position="334"/>
    </location>
</feature>
<evidence type="ECO:0000256" key="6">
    <source>
        <dbReference type="SAM" id="Phobius"/>
    </source>
</evidence>
<evidence type="ECO:0000256" key="2">
    <source>
        <dbReference type="ARBA" id="ARBA00022692"/>
    </source>
</evidence>
<evidence type="ECO:0000313" key="9">
    <source>
        <dbReference type="Proteomes" id="UP000813461"/>
    </source>
</evidence>
<dbReference type="Proteomes" id="UP000813461">
    <property type="component" value="Unassembled WGS sequence"/>
</dbReference>
<dbReference type="GO" id="GO:0071944">
    <property type="term" value="C:cell periphery"/>
    <property type="evidence" value="ECO:0007669"/>
    <property type="project" value="UniProtKB-ARBA"/>
</dbReference>
<keyword evidence="2 6" id="KW-0812">Transmembrane</keyword>
<keyword evidence="7" id="KW-0732">Signal</keyword>
<dbReference type="AlphaFoldDB" id="A0A8K0RL73"/>
<evidence type="ECO:0000256" key="3">
    <source>
        <dbReference type="ARBA" id="ARBA00022989"/>
    </source>
</evidence>
<evidence type="ECO:0000313" key="8">
    <source>
        <dbReference type="EMBL" id="KAH7095396.1"/>
    </source>
</evidence>
<feature type="region of interest" description="Disordered" evidence="5">
    <location>
        <begin position="341"/>
        <end position="508"/>
    </location>
</feature>
<dbReference type="InterPro" id="IPR051694">
    <property type="entry name" value="Immunoregulatory_rcpt-like"/>
</dbReference>
<keyword evidence="4 6" id="KW-0472">Membrane</keyword>
<evidence type="ECO:0000256" key="4">
    <source>
        <dbReference type="ARBA" id="ARBA00023136"/>
    </source>
</evidence>
<feature type="signal peptide" evidence="7">
    <location>
        <begin position="1"/>
        <end position="25"/>
    </location>
</feature>
<dbReference type="OrthoDB" id="2110578at2759"/>
<keyword evidence="9" id="KW-1185">Reference proteome</keyword>
<dbReference type="PANTHER" id="PTHR15549:SF26">
    <property type="entry name" value="AXIAL BUDDING PATTERN PROTEIN 2-RELATED"/>
    <property type="match status" value="1"/>
</dbReference>
<comment type="subcellular location">
    <subcellularLocation>
        <location evidence="1">Membrane</location>
        <topology evidence="1">Single-pass membrane protein</topology>
    </subcellularLocation>
</comment>
<feature type="compositionally biased region" description="Low complexity" evidence="5">
    <location>
        <begin position="487"/>
        <end position="502"/>
    </location>
</feature>